<reference evidence="2" key="1">
    <citation type="submission" date="2025-08" db="UniProtKB">
        <authorList>
            <consortium name="Ensembl"/>
        </authorList>
    </citation>
    <scope>IDENTIFICATION</scope>
</reference>
<reference evidence="2" key="2">
    <citation type="submission" date="2025-09" db="UniProtKB">
        <authorList>
            <consortium name="Ensembl"/>
        </authorList>
    </citation>
    <scope>IDENTIFICATION</scope>
</reference>
<accession>A0A8B9MLL6</accession>
<dbReference type="Proteomes" id="UP000694541">
    <property type="component" value="Unplaced"/>
</dbReference>
<protein>
    <recommendedName>
        <fullName evidence="4">Secreted protein</fullName>
    </recommendedName>
</protein>
<evidence type="ECO:0000313" key="3">
    <source>
        <dbReference type="Proteomes" id="UP000694541"/>
    </source>
</evidence>
<evidence type="ECO:0000313" key="2">
    <source>
        <dbReference type="Ensembl" id="ENSANIP00000009478.1"/>
    </source>
</evidence>
<evidence type="ECO:0000256" key="1">
    <source>
        <dbReference type="SAM" id="SignalP"/>
    </source>
</evidence>
<name>A0A8B9MLL6_9AVES</name>
<keyword evidence="3" id="KW-1185">Reference proteome</keyword>
<sequence length="91" mass="10588">MCFHLQYCSSSPMPWARVVYVFLSLWAPPQASADACDFFSKEVGEVRRMETLSAFQWMEVRMIMGEEIKAAFSHLGLSCTQHYMQITRQWA</sequence>
<evidence type="ECO:0008006" key="4">
    <source>
        <dbReference type="Google" id="ProtNLM"/>
    </source>
</evidence>
<dbReference type="AlphaFoldDB" id="A0A8B9MLL6"/>
<organism evidence="2 3">
    <name type="scientific">Accipiter nisus</name>
    <name type="common">Eurasian sparrowhawk</name>
    <dbReference type="NCBI Taxonomy" id="211598"/>
    <lineage>
        <taxon>Eukaryota</taxon>
        <taxon>Metazoa</taxon>
        <taxon>Chordata</taxon>
        <taxon>Craniata</taxon>
        <taxon>Vertebrata</taxon>
        <taxon>Euteleostomi</taxon>
        <taxon>Archelosauria</taxon>
        <taxon>Archosauria</taxon>
        <taxon>Dinosauria</taxon>
        <taxon>Saurischia</taxon>
        <taxon>Theropoda</taxon>
        <taxon>Coelurosauria</taxon>
        <taxon>Aves</taxon>
        <taxon>Neognathae</taxon>
        <taxon>Neoaves</taxon>
        <taxon>Telluraves</taxon>
        <taxon>Accipitrimorphae</taxon>
        <taxon>Accipitriformes</taxon>
        <taxon>Accipitridae</taxon>
        <taxon>Accipitrinae</taxon>
        <taxon>Accipiter</taxon>
    </lineage>
</organism>
<proteinExistence type="predicted"/>
<feature type="signal peptide" evidence="1">
    <location>
        <begin position="1"/>
        <end position="33"/>
    </location>
</feature>
<feature type="chain" id="PRO_5034265294" description="Secreted protein" evidence="1">
    <location>
        <begin position="34"/>
        <end position="91"/>
    </location>
</feature>
<keyword evidence="1" id="KW-0732">Signal</keyword>
<dbReference type="Ensembl" id="ENSANIT00000009803.1">
    <property type="protein sequence ID" value="ENSANIP00000009478.1"/>
    <property type="gene ID" value="ENSANIG00000006389.1"/>
</dbReference>